<accession>A0A9Q7EA44</accession>
<gene>
    <name evidence="2" type="ORF">I6I88_14845</name>
</gene>
<dbReference type="OrthoDB" id="623514at2"/>
<protein>
    <submittedName>
        <fullName evidence="2">WG repeat-containing protein</fullName>
    </submittedName>
</protein>
<dbReference type="PANTHER" id="PTHR37841:SF1">
    <property type="entry name" value="DUF3298 DOMAIN-CONTAINING PROTEIN"/>
    <property type="match status" value="1"/>
</dbReference>
<dbReference type="InterPro" id="IPR032774">
    <property type="entry name" value="WG_beta_rep"/>
</dbReference>
<dbReference type="RefSeq" id="WP_002987531.1">
    <property type="nucleotide sequence ID" value="NZ_CP068108.1"/>
</dbReference>
<evidence type="ECO:0000313" key="2">
    <source>
        <dbReference type="EMBL" id="QQT99448.1"/>
    </source>
</evidence>
<feature type="chain" id="PRO_5040346070" evidence="1">
    <location>
        <begin position="22"/>
        <end position="714"/>
    </location>
</feature>
<sequence>MKYTLCFVFLSLSFLTPTLRAQVKVESQLKNGFALVSQEGKYGIINDKGVEVTPMEYDDIAAFKDYGEEGSFFQHEGFYIVRKSEKYGVVNDQGEVVIPVNYDAVSADLMSKEDLFIVSDKGKYGIINGSNKRIIPLVYDHVRVSNDFFIAKKDGKYGILKKGNKVVLPFVYDDVSTRGTNFIVVNNGKKGVVNQKNKIVIPIIYDEVRNFHEAFIVTKEKKQGILNAKGKVNIPLEYDWINTQQSGGGKIITHLKGKKGMIDYRGKVILPAIYDVIADDFNAGYLIVSLNKKFGIMTAEGELITPFAYNFIQNRFARGYAIVDSWDRENGKKRFGVVNLKGELTVPVEYSVIEDVYKQNLVQVWGNGRNGVIDPTTGQIIVPVEFINIDESKINLTGKMVVVKNKEGSDFFEMKANYYDQYNSSYAYGIGKPPFRKRELVYGVIDRHGNTTIPLSYQKINFYDRSWLNNRGAHFEVYTDEDKMGLLDIEGKVILPPIYDAATVFFDDDDNIRHIVVVKEGYTGICNEKGDVILPVNYDKIVPLDKNSFAVQKNNTIGIIDPVGNFLQSLRYTSIEQMSYGEGLYKCVLEGKKGALSIVALDTLTVKNVIPNQFDKIEELSYLDGRVQCVKVEKDGCFGVYSREGAIILPVAYDQIEIQDGQTIWGEKQGKYGIVKTNGEVLLPLQSNANLKYDWELRKWVLLEGDTWRTIEEQ</sequence>
<dbReference type="Pfam" id="PF14903">
    <property type="entry name" value="WG_beta_rep"/>
    <property type="match status" value="8"/>
</dbReference>
<organism evidence="2 3">
    <name type="scientific">Myroides odoratus</name>
    <name type="common">Flavobacterium odoratum</name>
    <dbReference type="NCBI Taxonomy" id="256"/>
    <lineage>
        <taxon>Bacteria</taxon>
        <taxon>Pseudomonadati</taxon>
        <taxon>Bacteroidota</taxon>
        <taxon>Flavobacteriia</taxon>
        <taxon>Flavobacteriales</taxon>
        <taxon>Flavobacteriaceae</taxon>
        <taxon>Myroides</taxon>
    </lineage>
</organism>
<reference evidence="2 3" key="1">
    <citation type="submission" date="2021-01" db="EMBL/GenBank/DDBJ databases">
        <title>FDA dAtabase for Regulatory Grade micrObial Sequences (FDA-ARGOS): Supporting development and validation of Infectious Disease Dx tests.</title>
        <authorList>
            <person name="Sproer C."/>
            <person name="Gronow S."/>
            <person name="Severitt S."/>
            <person name="Schroder I."/>
            <person name="Tallon L."/>
            <person name="Sadzewicz L."/>
            <person name="Zhao X."/>
            <person name="Boylan J."/>
            <person name="Ott S."/>
            <person name="Bowen H."/>
            <person name="Vavikolanu K."/>
            <person name="Mehta A."/>
            <person name="Aluvathingal J."/>
            <person name="Nadendla S."/>
            <person name="Lowell S."/>
            <person name="Myers T."/>
            <person name="Yan Y."/>
            <person name="Sichtig H."/>
        </authorList>
    </citation>
    <scope>NUCLEOTIDE SEQUENCE [LARGE SCALE GENOMIC DNA]</scope>
    <source>
        <strain evidence="2 3">FDAARGOS_1131</strain>
    </source>
</reference>
<feature type="signal peptide" evidence="1">
    <location>
        <begin position="1"/>
        <end position="21"/>
    </location>
</feature>
<name>A0A9Q7EA44_MYROD</name>
<dbReference type="GeneID" id="93528952"/>
<dbReference type="PANTHER" id="PTHR37841">
    <property type="entry name" value="GLR2918 PROTEIN"/>
    <property type="match status" value="1"/>
</dbReference>
<evidence type="ECO:0000313" key="3">
    <source>
        <dbReference type="Proteomes" id="UP000596202"/>
    </source>
</evidence>
<evidence type="ECO:0000256" key="1">
    <source>
        <dbReference type="SAM" id="SignalP"/>
    </source>
</evidence>
<dbReference type="AlphaFoldDB" id="A0A9Q7EA44"/>
<dbReference type="Proteomes" id="UP000596202">
    <property type="component" value="Chromosome"/>
</dbReference>
<keyword evidence="1" id="KW-0732">Signal</keyword>
<dbReference type="EMBL" id="CP068108">
    <property type="protein sequence ID" value="QQT99448.1"/>
    <property type="molecule type" value="Genomic_DNA"/>
</dbReference>
<proteinExistence type="predicted"/>